<dbReference type="SMART" id="SM00346">
    <property type="entry name" value="HTH_ICLR"/>
    <property type="match status" value="1"/>
</dbReference>
<reference evidence="4 5" key="1">
    <citation type="submission" date="2023-06" db="EMBL/GenBank/DDBJ databases">
        <authorList>
            <person name="Oyuntsetseg B."/>
            <person name="Kim S.B."/>
        </authorList>
    </citation>
    <scope>NUCLEOTIDE SEQUENCE [LARGE SCALE GENOMIC DNA]</scope>
    <source>
        <strain evidence="4 5">2-2</strain>
    </source>
</reference>
<dbReference type="SUPFAM" id="SSF46785">
    <property type="entry name" value="Winged helix' DNA-binding domain"/>
    <property type="match status" value="1"/>
</dbReference>
<dbReference type="InterPro" id="IPR036390">
    <property type="entry name" value="WH_DNA-bd_sf"/>
</dbReference>
<evidence type="ECO:0000259" key="3">
    <source>
        <dbReference type="PROSITE" id="PS51077"/>
    </source>
</evidence>
<protein>
    <submittedName>
        <fullName evidence="4">Helix-turn-helix domain-containing protein</fullName>
    </submittedName>
</protein>
<dbReference type="PANTHER" id="PTHR30136:SF24">
    <property type="entry name" value="HTH-TYPE TRANSCRIPTIONAL REPRESSOR ALLR"/>
    <property type="match status" value="1"/>
</dbReference>
<evidence type="ECO:0000256" key="1">
    <source>
        <dbReference type="ARBA" id="ARBA00023015"/>
    </source>
</evidence>
<feature type="domain" description="HTH iclR-type" evidence="3">
    <location>
        <begin position="9"/>
        <end position="69"/>
    </location>
</feature>
<dbReference type="PANTHER" id="PTHR30136">
    <property type="entry name" value="HELIX-TURN-HELIX TRANSCRIPTIONAL REGULATOR, ICLR FAMILY"/>
    <property type="match status" value="1"/>
</dbReference>
<dbReference type="InterPro" id="IPR029016">
    <property type="entry name" value="GAF-like_dom_sf"/>
</dbReference>
<dbReference type="RefSeq" id="WP_285458697.1">
    <property type="nucleotide sequence ID" value="NZ_CP127173.1"/>
</dbReference>
<keyword evidence="2" id="KW-0804">Transcription</keyword>
<keyword evidence="1" id="KW-0805">Transcription regulation</keyword>
<organism evidence="4 5">
    <name type="scientific">Amycolatopsis nalaikhensis</name>
    <dbReference type="NCBI Taxonomy" id="715472"/>
    <lineage>
        <taxon>Bacteria</taxon>
        <taxon>Bacillati</taxon>
        <taxon>Actinomycetota</taxon>
        <taxon>Actinomycetes</taxon>
        <taxon>Pseudonocardiales</taxon>
        <taxon>Pseudonocardiaceae</taxon>
        <taxon>Amycolatopsis</taxon>
    </lineage>
</organism>
<keyword evidence="5" id="KW-1185">Reference proteome</keyword>
<proteinExistence type="predicted"/>
<dbReference type="InterPro" id="IPR050707">
    <property type="entry name" value="HTH_MetabolicPath_Reg"/>
</dbReference>
<sequence>MDDGEHRGRGVLEGAFRLLDALSRAPGGSGLSEVARATGLPKPTAYRLLEQLVALGAAQRHDQRYYVGPSLARLGRAWQPDPGLRQAALEPARELATLTRTTVAVTVLHDDRVRVVAGSRSGGTGLPRMRMEDVVPAATAAGRVLLAGTRGTHDEVVARVGGPWLARRHPDGVRCLAAPVWHADGAFAGSISAVVATPTAPAGLGELVLRASRRITRRLPVSERFVERDERFSR</sequence>
<dbReference type="Gene3D" id="3.30.450.40">
    <property type="match status" value="2"/>
</dbReference>
<dbReference type="InterPro" id="IPR036388">
    <property type="entry name" value="WH-like_DNA-bd_sf"/>
</dbReference>
<dbReference type="SUPFAM" id="SSF55781">
    <property type="entry name" value="GAF domain-like"/>
    <property type="match status" value="1"/>
</dbReference>
<dbReference type="PROSITE" id="PS51077">
    <property type="entry name" value="HTH_ICLR"/>
    <property type="match status" value="1"/>
</dbReference>
<dbReference type="Gene3D" id="1.10.10.10">
    <property type="entry name" value="Winged helix-like DNA-binding domain superfamily/Winged helix DNA-binding domain"/>
    <property type="match status" value="1"/>
</dbReference>
<evidence type="ECO:0000313" key="5">
    <source>
        <dbReference type="Proteomes" id="UP001227101"/>
    </source>
</evidence>
<dbReference type="Pfam" id="PF09339">
    <property type="entry name" value="HTH_IclR"/>
    <property type="match status" value="1"/>
</dbReference>
<accession>A0ABY8XZB1</accession>
<dbReference type="InterPro" id="IPR005471">
    <property type="entry name" value="Tscrpt_reg_IclR_N"/>
</dbReference>
<name>A0ABY8XZB1_9PSEU</name>
<gene>
    <name evidence="4" type="ORF">QP939_22000</name>
</gene>
<dbReference type="Proteomes" id="UP001227101">
    <property type="component" value="Chromosome"/>
</dbReference>
<dbReference type="EMBL" id="CP127173">
    <property type="protein sequence ID" value="WIV61080.1"/>
    <property type="molecule type" value="Genomic_DNA"/>
</dbReference>
<evidence type="ECO:0000313" key="4">
    <source>
        <dbReference type="EMBL" id="WIV61080.1"/>
    </source>
</evidence>
<evidence type="ECO:0000256" key="2">
    <source>
        <dbReference type="ARBA" id="ARBA00023163"/>
    </source>
</evidence>